<sequence length="178" mass="19901">MSAAFVFVDESKAKDYVLIAVAIDPPRVAGSRRAVRSLLLPGQHRLHMKQENESRKRLLLDTFSALEITVTIFRAPRGLGSEVVRRRRCLEELVSVVGVAGGRLCLERDETLVARDKQCLIEATRREGNAGTLEYWHESAASEPLLAIPDAVGWAWARGGDWRRRAQPMIGEVIDLRS</sequence>
<reference evidence="1 2" key="1">
    <citation type="submission" date="2018-03" db="EMBL/GenBank/DDBJ databases">
        <title>Bacteriophage NCPPB3778 and a type I-E CRISPR drive the evolution of the US Biological Select Agent, Rathayibacter toxicus.</title>
        <authorList>
            <person name="Davis E.W.II."/>
            <person name="Tabima J.F."/>
            <person name="Weisberg A.J."/>
            <person name="Dantas Lopes L."/>
            <person name="Wiseman M.S."/>
            <person name="Wiseman M.S."/>
            <person name="Pupko T."/>
            <person name="Belcher M.S."/>
            <person name="Sechler A.J."/>
            <person name="Tancos M.A."/>
            <person name="Schroeder B.K."/>
            <person name="Murray T.D."/>
            <person name="Luster D.G."/>
            <person name="Schneider W.L."/>
            <person name="Rogers E."/>
            <person name="Andreote F.D."/>
            <person name="Grunwald N.J."/>
            <person name="Putnam M.L."/>
            <person name="Chang J.H."/>
        </authorList>
    </citation>
    <scope>NUCLEOTIDE SEQUENCE [LARGE SCALE GENOMIC DNA]</scope>
    <source>
        <strain evidence="1 2">DSM 15932</strain>
    </source>
</reference>
<organism evidence="1 2">
    <name type="scientific">Rathayibacter festucae DSM 15932</name>
    <dbReference type="NCBI Taxonomy" id="1328866"/>
    <lineage>
        <taxon>Bacteria</taxon>
        <taxon>Bacillati</taxon>
        <taxon>Actinomycetota</taxon>
        <taxon>Actinomycetes</taxon>
        <taxon>Micrococcales</taxon>
        <taxon>Microbacteriaceae</taxon>
        <taxon>Rathayibacter</taxon>
    </lineage>
</organism>
<dbReference type="RefSeq" id="WP_127888028.1">
    <property type="nucleotide sequence ID" value="NZ_CP028137.1"/>
</dbReference>
<dbReference type="Proteomes" id="UP000285317">
    <property type="component" value="Chromosome"/>
</dbReference>
<protein>
    <recommendedName>
        <fullName evidence="3">DUF3800 domain-containing protein</fullName>
    </recommendedName>
</protein>
<dbReference type="KEGG" id="rfs:C1I64_17060"/>
<name>A0A3T0T4K8_9MICO</name>
<dbReference type="EMBL" id="CP028137">
    <property type="protein sequence ID" value="AZZ53574.1"/>
    <property type="molecule type" value="Genomic_DNA"/>
</dbReference>
<proteinExistence type="predicted"/>
<evidence type="ECO:0000313" key="2">
    <source>
        <dbReference type="Proteomes" id="UP000285317"/>
    </source>
</evidence>
<dbReference type="AlphaFoldDB" id="A0A3T0T4K8"/>
<evidence type="ECO:0008006" key="3">
    <source>
        <dbReference type="Google" id="ProtNLM"/>
    </source>
</evidence>
<accession>A0A3T0T4K8</accession>
<gene>
    <name evidence="1" type="ORF">C1I64_17060</name>
</gene>
<evidence type="ECO:0000313" key="1">
    <source>
        <dbReference type="EMBL" id="AZZ53574.1"/>
    </source>
</evidence>